<dbReference type="EMBL" id="LAZR01000084">
    <property type="protein sequence ID" value="KKN93768.1"/>
    <property type="molecule type" value="Genomic_DNA"/>
</dbReference>
<dbReference type="AlphaFoldDB" id="A0A0F9XNK7"/>
<name>A0A0F9XNK7_9ZZZZ</name>
<proteinExistence type="predicted"/>
<organism evidence="1">
    <name type="scientific">marine sediment metagenome</name>
    <dbReference type="NCBI Taxonomy" id="412755"/>
    <lineage>
        <taxon>unclassified sequences</taxon>
        <taxon>metagenomes</taxon>
        <taxon>ecological metagenomes</taxon>
    </lineage>
</organism>
<comment type="caution">
    <text evidence="1">The sequence shown here is derived from an EMBL/GenBank/DDBJ whole genome shotgun (WGS) entry which is preliminary data.</text>
</comment>
<protein>
    <submittedName>
        <fullName evidence="1">Uncharacterized protein</fullName>
    </submittedName>
</protein>
<reference evidence="1" key="1">
    <citation type="journal article" date="2015" name="Nature">
        <title>Complex archaea that bridge the gap between prokaryotes and eukaryotes.</title>
        <authorList>
            <person name="Spang A."/>
            <person name="Saw J.H."/>
            <person name="Jorgensen S.L."/>
            <person name="Zaremba-Niedzwiedzka K."/>
            <person name="Martijn J."/>
            <person name="Lind A.E."/>
            <person name="van Eijk R."/>
            <person name="Schleper C."/>
            <person name="Guy L."/>
            <person name="Ettema T.J."/>
        </authorList>
    </citation>
    <scope>NUCLEOTIDE SEQUENCE</scope>
</reference>
<sequence length="72" mass="8415">MKCRNTNNETTIEAMRTYTNVFASIDDLDINFINENLDEMNIDNRAITYECLECNAQSTSIKWAREHVKPKI</sequence>
<evidence type="ECO:0000313" key="1">
    <source>
        <dbReference type="EMBL" id="KKN93768.1"/>
    </source>
</evidence>
<accession>A0A0F9XNK7</accession>
<gene>
    <name evidence="1" type="ORF">LCGC14_0196010</name>
</gene>